<evidence type="ECO:0000256" key="2">
    <source>
        <dbReference type="ARBA" id="ARBA00022723"/>
    </source>
</evidence>
<dbReference type="InterPro" id="IPR011011">
    <property type="entry name" value="Znf_FYVE_PHD"/>
</dbReference>
<feature type="domain" description="FYVE-type" evidence="7">
    <location>
        <begin position="763"/>
        <end position="819"/>
    </location>
</feature>
<protein>
    <submittedName>
        <fullName evidence="9">Lateral signaling target protein 2 homolog</fullName>
    </submittedName>
</protein>
<dbReference type="Proteomes" id="UP000694844">
    <property type="component" value="Chromosome 5"/>
</dbReference>
<feature type="compositionally biased region" description="Basic and acidic residues" evidence="6">
    <location>
        <begin position="571"/>
        <end position="589"/>
    </location>
</feature>
<dbReference type="SMART" id="SM00064">
    <property type="entry name" value="FYVE"/>
    <property type="match status" value="1"/>
</dbReference>
<organism evidence="8 9">
    <name type="scientific">Crassostrea virginica</name>
    <name type="common">Eastern oyster</name>
    <dbReference type="NCBI Taxonomy" id="6565"/>
    <lineage>
        <taxon>Eukaryota</taxon>
        <taxon>Metazoa</taxon>
        <taxon>Spiralia</taxon>
        <taxon>Lophotrochozoa</taxon>
        <taxon>Mollusca</taxon>
        <taxon>Bivalvia</taxon>
        <taxon>Autobranchia</taxon>
        <taxon>Pteriomorphia</taxon>
        <taxon>Ostreida</taxon>
        <taxon>Ostreoidea</taxon>
        <taxon>Ostreidae</taxon>
        <taxon>Crassostrea</taxon>
    </lineage>
</organism>
<evidence type="ECO:0000256" key="4">
    <source>
        <dbReference type="ARBA" id="ARBA00022833"/>
    </source>
</evidence>
<name>A0A8B8EM87_CRAVI</name>
<dbReference type="PANTHER" id="PTHR46465:SF2">
    <property type="entry name" value="LATERAL SIGNALING TARGET PROTEIN 2 HOMOLOG"/>
    <property type="match status" value="1"/>
</dbReference>
<dbReference type="InterPro" id="IPR043269">
    <property type="entry name" value="FYVE_LST2"/>
</dbReference>
<evidence type="ECO:0000256" key="3">
    <source>
        <dbReference type="ARBA" id="ARBA00022771"/>
    </source>
</evidence>
<feature type="region of interest" description="Disordered" evidence="6">
    <location>
        <begin position="474"/>
        <end position="522"/>
    </location>
</feature>
<evidence type="ECO:0000256" key="5">
    <source>
        <dbReference type="PROSITE-ProRule" id="PRU00091"/>
    </source>
</evidence>
<keyword evidence="8" id="KW-1185">Reference proteome</keyword>
<feature type="compositionally biased region" description="Low complexity" evidence="6">
    <location>
        <begin position="475"/>
        <end position="494"/>
    </location>
</feature>
<feature type="compositionally biased region" description="Polar residues" evidence="6">
    <location>
        <begin position="505"/>
        <end position="522"/>
    </location>
</feature>
<dbReference type="InterPro" id="IPR051118">
    <property type="entry name" value="LST-2"/>
</dbReference>
<dbReference type="AlphaFoldDB" id="A0A8B8EM87"/>
<dbReference type="InterPro" id="IPR000306">
    <property type="entry name" value="Znf_FYVE"/>
</dbReference>
<reference evidence="9" key="1">
    <citation type="submission" date="2025-08" db="UniProtKB">
        <authorList>
            <consortium name="RefSeq"/>
        </authorList>
    </citation>
    <scope>IDENTIFICATION</scope>
    <source>
        <tissue evidence="9">Whole sample</tissue>
    </source>
</reference>
<dbReference type="GO" id="GO:0008270">
    <property type="term" value="F:zinc ion binding"/>
    <property type="evidence" value="ECO:0007669"/>
    <property type="project" value="UniProtKB-KW"/>
</dbReference>
<dbReference type="Gene3D" id="3.30.40.10">
    <property type="entry name" value="Zinc/RING finger domain, C3HC4 (zinc finger)"/>
    <property type="match status" value="1"/>
</dbReference>
<feature type="region of interest" description="Disordered" evidence="6">
    <location>
        <begin position="635"/>
        <end position="655"/>
    </location>
</feature>
<dbReference type="GeneID" id="111135340"/>
<keyword evidence="4" id="KW-0862">Zinc</keyword>
<feature type="region of interest" description="Disordered" evidence="6">
    <location>
        <begin position="544"/>
        <end position="607"/>
    </location>
</feature>
<dbReference type="KEGG" id="cvn:111135340"/>
<dbReference type="InterPro" id="IPR013083">
    <property type="entry name" value="Znf_RING/FYVE/PHD"/>
</dbReference>
<keyword evidence="2" id="KW-0479">Metal-binding</keyword>
<comment type="similarity">
    <text evidence="1">Belongs to the lst-2 family.</text>
</comment>
<dbReference type="PANTHER" id="PTHR46465">
    <property type="entry name" value="LATERAL SIGNALING TARGET PROTEIN 2 HOMOLOG"/>
    <property type="match status" value="1"/>
</dbReference>
<feature type="region of interest" description="Disordered" evidence="6">
    <location>
        <begin position="289"/>
        <end position="322"/>
    </location>
</feature>
<keyword evidence="3 5" id="KW-0863">Zinc-finger</keyword>
<proteinExistence type="inferred from homology"/>
<dbReference type="GO" id="GO:0031901">
    <property type="term" value="C:early endosome membrane"/>
    <property type="evidence" value="ECO:0007669"/>
    <property type="project" value="TreeGrafter"/>
</dbReference>
<dbReference type="SUPFAM" id="SSF57903">
    <property type="entry name" value="FYVE/PHD zinc finger"/>
    <property type="match status" value="1"/>
</dbReference>
<feature type="region of interest" description="Disordered" evidence="6">
    <location>
        <begin position="368"/>
        <end position="399"/>
    </location>
</feature>
<evidence type="ECO:0000256" key="6">
    <source>
        <dbReference type="SAM" id="MobiDB-lite"/>
    </source>
</evidence>
<feature type="compositionally biased region" description="Polar residues" evidence="6">
    <location>
        <begin position="390"/>
        <end position="399"/>
    </location>
</feature>
<evidence type="ECO:0000256" key="1">
    <source>
        <dbReference type="ARBA" id="ARBA00008755"/>
    </source>
</evidence>
<dbReference type="Pfam" id="PF01363">
    <property type="entry name" value="FYVE"/>
    <property type="match status" value="1"/>
</dbReference>
<dbReference type="OrthoDB" id="20035at2759"/>
<dbReference type="RefSeq" id="XP_022341015.1">
    <property type="nucleotide sequence ID" value="XM_022485307.1"/>
</dbReference>
<feature type="compositionally biased region" description="Polar residues" evidence="6">
    <location>
        <begin position="544"/>
        <end position="569"/>
    </location>
</feature>
<evidence type="ECO:0000313" key="9">
    <source>
        <dbReference type="RefSeq" id="XP_022341015.1"/>
    </source>
</evidence>
<dbReference type="PROSITE" id="PS50178">
    <property type="entry name" value="ZF_FYVE"/>
    <property type="match status" value="1"/>
</dbReference>
<gene>
    <name evidence="9" type="primary">LOC111135340</name>
</gene>
<dbReference type="CDD" id="cd15731">
    <property type="entry name" value="FYVE_LST2"/>
    <property type="match status" value="1"/>
</dbReference>
<evidence type="ECO:0000259" key="7">
    <source>
        <dbReference type="PROSITE" id="PS50178"/>
    </source>
</evidence>
<feature type="compositionally biased region" description="Basic and acidic residues" evidence="6">
    <location>
        <begin position="290"/>
        <end position="304"/>
    </location>
</feature>
<dbReference type="InterPro" id="IPR017455">
    <property type="entry name" value="Znf_FYVE-rel"/>
</dbReference>
<evidence type="ECO:0000313" key="8">
    <source>
        <dbReference type="Proteomes" id="UP000694844"/>
    </source>
</evidence>
<sequence length="830" mass="93216">MNSLRKWFNRPKKSDSSILAQFFFADEELNEVAAELDSFDGRKDPERCTVLVNKLRACQDKVLVVVQKIIDEAIGNQKANRDFRVKFPDDVLQENLAGQLWFGAECLAAGSSIMNRELESASMRPLARALTKNLDSLRTLLREQCLRNQSIDSDRIRESLTIFDKLFAEFELSYVSTMVPVKTMKEYDLTQEITILFSETVQRALKKSLIEQEMIDDYDPALMFTIPRLAIVCGLLIHPEGPLNPDLDPSNISEMFRPFQTLLQKIRELLFTLSERELSALENALCSAEEPDKILSEPEQKDESSQVDPGFDEEAEPSTSSTLTEIARCLEQEVMQIADITSDLLTPDQEGLGVSDLLLEDYSPTNTLVDPLEGQESLNSSLNKSESRDSGLQSENVSTSETVMCDVSAVNISSDSTVVCMETQSSDSQLTNHDTQAFCRELVEGLISQAIPSPPYSRQNSGQQYNLNLEIPRISSVSSSPSSSSTSSHSTDSSVINCDKPPQTCLDQSQSHPSSDVHQSQSVLDNKDICDIASNTNHVIDANSMNKSSDLTEPCTSKIDSMPSAQNECENSEKDTTTADSSDKEKVHISGDPNSSESTRFREHPRIQRLRYTTDSVSSSFSSCHSNTYDAEWDKESDESCETSSYNSESNDDEEISLAVQAAELASRKEARARFRSSSDLIHRLFVCISGVADQLQTNYAGDLRNILKCVFDMNCSDPIIVLDEHPKKKFDRHPNFMARRTNRYGHRSSSNRPRDPPQWVPDDQMEKCMSCETIFSFVRRRHHCRNCGKIFCGRCSSNFVPLPHFGYMNPVRVCNHCFLFQVTPFTVNE</sequence>
<accession>A0A8B8EM87</accession>